<dbReference type="Proteomes" id="UP000315295">
    <property type="component" value="Unassembled WGS sequence"/>
</dbReference>
<reference evidence="2 3" key="1">
    <citation type="journal article" date="2019" name="G3 (Bethesda)">
        <title>Sequencing of a Wild Apple (Malus baccata) Genome Unravels the Differences Between Cultivated and Wild Apple Species Regarding Disease Resistance and Cold Tolerance.</title>
        <authorList>
            <person name="Chen X."/>
        </authorList>
    </citation>
    <scope>NUCLEOTIDE SEQUENCE [LARGE SCALE GENOMIC DNA]</scope>
    <source>
        <strain evidence="3">cv. Shandingzi</strain>
        <tissue evidence="2">Leaves</tissue>
    </source>
</reference>
<protein>
    <submittedName>
        <fullName evidence="2">Uncharacterized protein</fullName>
    </submittedName>
</protein>
<feature type="compositionally biased region" description="Basic and acidic residues" evidence="1">
    <location>
        <begin position="29"/>
        <end position="43"/>
    </location>
</feature>
<feature type="region of interest" description="Disordered" evidence="1">
    <location>
        <begin position="1"/>
        <end position="54"/>
    </location>
</feature>
<organism evidence="2 3">
    <name type="scientific">Malus baccata</name>
    <name type="common">Siberian crab apple</name>
    <name type="synonym">Pyrus baccata</name>
    <dbReference type="NCBI Taxonomy" id="106549"/>
    <lineage>
        <taxon>Eukaryota</taxon>
        <taxon>Viridiplantae</taxon>
        <taxon>Streptophyta</taxon>
        <taxon>Embryophyta</taxon>
        <taxon>Tracheophyta</taxon>
        <taxon>Spermatophyta</taxon>
        <taxon>Magnoliopsida</taxon>
        <taxon>eudicotyledons</taxon>
        <taxon>Gunneridae</taxon>
        <taxon>Pentapetalae</taxon>
        <taxon>rosids</taxon>
        <taxon>fabids</taxon>
        <taxon>Rosales</taxon>
        <taxon>Rosaceae</taxon>
        <taxon>Amygdaloideae</taxon>
        <taxon>Maleae</taxon>
        <taxon>Malus</taxon>
    </lineage>
</organism>
<dbReference type="AlphaFoldDB" id="A0A540L386"/>
<keyword evidence="3" id="KW-1185">Reference proteome</keyword>
<gene>
    <name evidence="2" type="ORF">C1H46_033517</name>
</gene>
<sequence length="71" mass="7812">MAVGRVPPFVPPPGQNIEREEVGVPVVRAQDKRTPKRGPEPAGRRSSLGSEPGTMMLYDLENIVDLEVMKE</sequence>
<proteinExistence type="predicted"/>
<dbReference type="EMBL" id="VIEB01000788">
    <property type="protein sequence ID" value="TQD80947.1"/>
    <property type="molecule type" value="Genomic_DNA"/>
</dbReference>
<evidence type="ECO:0000313" key="2">
    <source>
        <dbReference type="EMBL" id="TQD80947.1"/>
    </source>
</evidence>
<accession>A0A540L386</accession>
<evidence type="ECO:0000313" key="3">
    <source>
        <dbReference type="Proteomes" id="UP000315295"/>
    </source>
</evidence>
<comment type="caution">
    <text evidence="2">The sequence shown here is derived from an EMBL/GenBank/DDBJ whole genome shotgun (WGS) entry which is preliminary data.</text>
</comment>
<evidence type="ECO:0000256" key="1">
    <source>
        <dbReference type="SAM" id="MobiDB-lite"/>
    </source>
</evidence>
<name>A0A540L386_MALBA</name>